<evidence type="ECO:0000313" key="1">
    <source>
        <dbReference type="EMBL" id="CAH1421297.1"/>
    </source>
</evidence>
<dbReference type="AlphaFoldDB" id="A0AAU9M401"/>
<reference evidence="1 2" key="1">
    <citation type="submission" date="2022-01" db="EMBL/GenBank/DDBJ databases">
        <authorList>
            <person name="Xiong W."/>
            <person name="Schranz E."/>
        </authorList>
    </citation>
    <scope>NUCLEOTIDE SEQUENCE [LARGE SCALE GENOMIC DNA]</scope>
</reference>
<proteinExistence type="predicted"/>
<gene>
    <name evidence="1" type="ORF">LVIROSA_LOCUS8707</name>
</gene>
<organism evidence="1 2">
    <name type="scientific">Lactuca virosa</name>
    <dbReference type="NCBI Taxonomy" id="75947"/>
    <lineage>
        <taxon>Eukaryota</taxon>
        <taxon>Viridiplantae</taxon>
        <taxon>Streptophyta</taxon>
        <taxon>Embryophyta</taxon>
        <taxon>Tracheophyta</taxon>
        <taxon>Spermatophyta</taxon>
        <taxon>Magnoliopsida</taxon>
        <taxon>eudicotyledons</taxon>
        <taxon>Gunneridae</taxon>
        <taxon>Pentapetalae</taxon>
        <taxon>asterids</taxon>
        <taxon>campanulids</taxon>
        <taxon>Asterales</taxon>
        <taxon>Asteraceae</taxon>
        <taxon>Cichorioideae</taxon>
        <taxon>Cichorieae</taxon>
        <taxon>Lactucinae</taxon>
        <taxon>Lactuca</taxon>
    </lineage>
</organism>
<dbReference type="Proteomes" id="UP001157418">
    <property type="component" value="Unassembled WGS sequence"/>
</dbReference>
<accession>A0AAU9M401</accession>
<comment type="caution">
    <text evidence="1">The sequence shown here is derived from an EMBL/GenBank/DDBJ whole genome shotgun (WGS) entry which is preliminary data.</text>
</comment>
<name>A0AAU9M401_9ASTR</name>
<evidence type="ECO:0000313" key="2">
    <source>
        <dbReference type="Proteomes" id="UP001157418"/>
    </source>
</evidence>
<keyword evidence="2" id="KW-1185">Reference proteome</keyword>
<sequence length="72" mass="8244">MFVNRNKTRLMTWIWMKINKIGKEGFFDLEQVAGGGSSLGYQFRPVSRLLVDVKAGKIINHIFISVPMFTPI</sequence>
<protein>
    <submittedName>
        <fullName evidence="1">Uncharacterized protein</fullName>
    </submittedName>
</protein>
<dbReference type="EMBL" id="CAKMRJ010001112">
    <property type="protein sequence ID" value="CAH1421297.1"/>
    <property type="molecule type" value="Genomic_DNA"/>
</dbReference>